<keyword evidence="2" id="KW-1185">Reference proteome</keyword>
<proteinExistence type="predicted"/>
<comment type="caution">
    <text evidence="1">The sequence shown here is derived from an EMBL/GenBank/DDBJ whole genome shotgun (WGS) entry which is preliminary data.</text>
</comment>
<evidence type="ECO:0000313" key="2">
    <source>
        <dbReference type="Proteomes" id="UP000887013"/>
    </source>
</evidence>
<dbReference type="EMBL" id="BMAW01124568">
    <property type="protein sequence ID" value="GFU08485.1"/>
    <property type="molecule type" value="Genomic_DNA"/>
</dbReference>
<dbReference type="Proteomes" id="UP000887013">
    <property type="component" value="Unassembled WGS sequence"/>
</dbReference>
<dbReference type="AlphaFoldDB" id="A0A8X6Q8V8"/>
<reference evidence="1" key="1">
    <citation type="submission" date="2020-08" db="EMBL/GenBank/DDBJ databases">
        <title>Multicomponent nature underlies the extraordinary mechanical properties of spider dragline silk.</title>
        <authorList>
            <person name="Kono N."/>
            <person name="Nakamura H."/>
            <person name="Mori M."/>
            <person name="Yoshida Y."/>
            <person name="Ohtoshi R."/>
            <person name="Malay A.D."/>
            <person name="Moran D.A.P."/>
            <person name="Tomita M."/>
            <person name="Numata K."/>
            <person name="Arakawa K."/>
        </authorList>
    </citation>
    <scope>NUCLEOTIDE SEQUENCE</scope>
</reference>
<organism evidence="1 2">
    <name type="scientific">Nephila pilipes</name>
    <name type="common">Giant wood spider</name>
    <name type="synonym">Nephila maculata</name>
    <dbReference type="NCBI Taxonomy" id="299642"/>
    <lineage>
        <taxon>Eukaryota</taxon>
        <taxon>Metazoa</taxon>
        <taxon>Ecdysozoa</taxon>
        <taxon>Arthropoda</taxon>
        <taxon>Chelicerata</taxon>
        <taxon>Arachnida</taxon>
        <taxon>Araneae</taxon>
        <taxon>Araneomorphae</taxon>
        <taxon>Entelegynae</taxon>
        <taxon>Araneoidea</taxon>
        <taxon>Nephilidae</taxon>
        <taxon>Nephila</taxon>
    </lineage>
</organism>
<evidence type="ECO:0000313" key="1">
    <source>
        <dbReference type="EMBL" id="GFU08485.1"/>
    </source>
</evidence>
<accession>A0A8X6Q8V8</accession>
<gene>
    <name evidence="1" type="ORF">NPIL_615181</name>
</gene>
<sequence>MKLCREFLIFIRKAFLYQPSATTTHYSIVRIHHPFLINMPFTKQWPRVEYPRAWYVISRRKENPSVCISLFLFLLNIGFALDACPPLETEGCLTFSSAGGSWALFAVRFTKKVTRKVHTPCDVPRLVE</sequence>
<name>A0A8X6Q8V8_NEPPI</name>
<protein>
    <submittedName>
        <fullName evidence="1">Uncharacterized protein</fullName>
    </submittedName>
</protein>